<name>A0A031GQR9_9BURK</name>
<dbReference type="InterPro" id="IPR049946">
    <property type="entry name" value="RIBOSOMAL_L20_CS"/>
</dbReference>
<dbReference type="Proteomes" id="UP000662821">
    <property type="component" value="Chromosome"/>
</dbReference>
<accession>A0A031GQR9</accession>
<dbReference type="GO" id="GO:0019843">
    <property type="term" value="F:rRNA binding"/>
    <property type="evidence" value="ECO:0007669"/>
    <property type="project" value="UniProtKB-UniRule"/>
</dbReference>
<comment type="similarity">
    <text evidence="1 7 8">Belongs to the bacterial ribosomal protein bL20 family.</text>
</comment>
<dbReference type="OrthoDB" id="9808966at2"/>
<dbReference type="EMBL" id="FPKH01000001">
    <property type="protein sequence ID" value="SFX21601.1"/>
    <property type="molecule type" value="Genomic_DNA"/>
</dbReference>
<evidence type="ECO:0000313" key="18">
    <source>
        <dbReference type="Proteomes" id="UP000305681"/>
    </source>
</evidence>
<evidence type="ECO:0000313" key="16">
    <source>
        <dbReference type="Proteomes" id="UP000179840"/>
    </source>
</evidence>
<evidence type="ECO:0000256" key="8">
    <source>
        <dbReference type="RuleBase" id="RU000560"/>
    </source>
</evidence>
<dbReference type="Proteomes" id="UP001237592">
    <property type="component" value="Unassembled WGS sequence"/>
</dbReference>
<evidence type="ECO:0000256" key="5">
    <source>
        <dbReference type="ARBA" id="ARBA00023274"/>
    </source>
</evidence>
<evidence type="ECO:0000256" key="4">
    <source>
        <dbReference type="ARBA" id="ARBA00022980"/>
    </source>
</evidence>
<evidence type="ECO:0000256" key="6">
    <source>
        <dbReference type="ARBA" id="ARBA00035172"/>
    </source>
</evidence>
<dbReference type="HAMAP" id="MF_00382">
    <property type="entry name" value="Ribosomal_bL20"/>
    <property type="match status" value="1"/>
</dbReference>
<organism evidence="13 17">
    <name type="scientific">Janthinobacterium lividum</name>
    <dbReference type="NCBI Taxonomy" id="29581"/>
    <lineage>
        <taxon>Bacteria</taxon>
        <taxon>Pseudomonadati</taxon>
        <taxon>Pseudomonadota</taxon>
        <taxon>Betaproteobacteria</taxon>
        <taxon>Burkholderiales</taxon>
        <taxon>Oxalobacteraceae</taxon>
        <taxon>Janthinobacterium</taxon>
    </lineage>
</organism>
<reference evidence="12 19" key="5">
    <citation type="submission" date="2021-03" db="EMBL/GenBank/DDBJ databases">
        <title>Draft genome sequence of Janthinobacterium sp. strain PLB02 isolated from infected primmorphs (Lubomirskia baicalensis).</title>
        <authorList>
            <person name="Chernogor L.I."/>
            <person name="Belikov S.I."/>
            <person name="Petrushin I.S."/>
        </authorList>
    </citation>
    <scope>NUCLEOTIDE SEQUENCE [LARGE SCALE GENOMIC DNA]</scope>
    <source>
        <strain evidence="12 19">PLB02</strain>
    </source>
</reference>
<reference evidence="9 20" key="6">
    <citation type="submission" date="2023-08" db="EMBL/GenBank/DDBJ databases">
        <title>Draft genome sequence of Janthinobacterium lividum.</title>
        <authorList>
            <person name="Chun B.H."/>
            <person name="Lee Y."/>
        </authorList>
    </citation>
    <scope>NUCLEOTIDE SEQUENCE [LARGE SCALE GENOMIC DNA]</scope>
    <source>
        <strain evidence="9 20">AMJK</strain>
    </source>
</reference>
<dbReference type="GO" id="GO:0006412">
    <property type="term" value="P:translation"/>
    <property type="evidence" value="ECO:0007669"/>
    <property type="project" value="InterPro"/>
</dbReference>
<evidence type="ECO:0000256" key="1">
    <source>
        <dbReference type="ARBA" id="ARBA00007698"/>
    </source>
</evidence>
<evidence type="ECO:0000256" key="2">
    <source>
        <dbReference type="ARBA" id="ARBA00022730"/>
    </source>
</evidence>
<evidence type="ECO:0000313" key="13">
    <source>
        <dbReference type="EMBL" id="SFX21601.1"/>
    </source>
</evidence>
<dbReference type="InterPro" id="IPR035566">
    <property type="entry name" value="Ribosomal_protein_bL20_C"/>
</dbReference>
<reference evidence="11 16" key="1">
    <citation type="submission" date="2015-06" db="EMBL/GenBank/DDBJ databases">
        <title>Draft genome sequencing of a biphenyl-degrading bacterium, Janthinobacterium lividum MEG1.</title>
        <authorList>
            <person name="Shimodaira J."/>
            <person name="Hatta T."/>
        </authorList>
    </citation>
    <scope>NUCLEOTIDE SEQUENCE [LARGE SCALE GENOMIC DNA]</scope>
    <source>
        <strain evidence="11 16">MEG1</strain>
    </source>
</reference>
<dbReference type="PANTHER" id="PTHR10986">
    <property type="entry name" value="39S RIBOSOMAL PROTEIN L20"/>
    <property type="match status" value="1"/>
</dbReference>
<dbReference type="EMBL" id="MAQB02000006">
    <property type="protein sequence ID" value="OFJ47259.1"/>
    <property type="molecule type" value="Genomic_DNA"/>
</dbReference>
<keyword evidence="20" id="KW-1185">Reference proteome</keyword>
<dbReference type="PRINTS" id="PR00062">
    <property type="entry name" value="RIBOSOMALL20"/>
</dbReference>
<keyword evidence="3 7" id="KW-0694">RNA-binding</keyword>
<dbReference type="EMBL" id="VDGE01000001">
    <property type="protein sequence ID" value="TNC78617.1"/>
    <property type="molecule type" value="Genomic_DNA"/>
</dbReference>
<evidence type="ECO:0000313" key="12">
    <source>
        <dbReference type="EMBL" id="QSX94864.1"/>
    </source>
</evidence>
<dbReference type="CDD" id="cd07026">
    <property type="entry name" value="Ribosomal_L20"/>
    <property type="match status" value="1"/>
</dbReference>
<dbReference type="NCBIfam" id="TIGR01032">
    <property type="entry name" value="rplT_bact"/>
    <property type="match status" value="1"/>
</dbReference>
<protein>
    <recommendedName>
        <fullName evidence="6 7">Large ribosomal subunit protein bL20</fullName>
    </recommendedName>
</protein>
<dbReference type="Gene3D" id="1.10.1900.20">
    <property type="entry name" value="Ribosomal protein L20"/>
    <property type="match status" value="1"/>
</dbReference>
<dbReference type="GO" id="GO:1990904">
    <property type="term" value="C:ribonucleoprotein complex"/>
    <property type="evidence" value="ECO:0007669"/>
    <property type="project" value="UniProtKB-KW"/>
</dbReference>
<evidence type="ECO:0000313" key="20">
    <source>
        <dbReference type="Proteomes" id="UP001237592"/>
    </source>
</evidence>
<evidence type="ECO:0000313" key="19">
    <source>
        <dbReference type="Proteomes" id="UP000662821"/>
    </source>
</evidence>
<dbReference type="Proteomes" id="UP000179840">
    <property type="component" value="Unassembled WGS sequence"/>
</dbReference>
<dbReference type="PROSITE" id="PS00937">
    <property type="entry name" value="RIBOSOMAL_L20"/>
    <property type="match status" value="1"/>
</dbReference>
<evidence type="ECO:0000313" key="15">
    <source>
        <dbReference type="Proteomes" id="UP000092634"/>
    </source>
</evidence>
<dbReference type="AlphaFoldDB" id="A0A031GQR9"/>
<dbReference type="GeneID" id="56947532"/>
<dbReference type="EMBL" id="LFKP01000005">
    <property type="protein sequence ID" value="OHV97508.1"/>
    <property type="molecule type" value="Genomic_DNA"/>
</dbReference>
<dbReference type="Proteomes" id="UP000092634">
    <property type="component" value="Unassembled WGS sequence"/>
</dbReference>
<reference evidence="13 17" key="3">
    <citation type="submission" date="2016-11" db="EMBL/GenBank/DDBJ databases">
        <authorList>
            <person name="Varghese N."/>
            <person name="Submissions S."/>
        </authorList>
    </citation>
    <scope>NUCLEOTIDE SEQUENCE [LARGE SCALE GENOMIC DNA]</scope>
    <source>
        <strain evidence="13 17">NFR18</strain>
    </source>
</reference>
<evidence type="ECO:0000313" key="9">
    <source>
        <dbReference type="EMBL" id="MDQ4625387.1"/>
    </source>
</evidence>
<evidence type="ECO:0000313" key="14">
    <source>
        <dbReference type="EMBL" id="TNC78617.1"/>
    </source>
</evidence>
<dbReference type="GO" id="GO:0005840">
    <property type="term" value="C:ribosome"/>
    <property type="evidence" value="ECO:0007669"/>
    <property type="project" value="UniProtKB-KW"/>
</dbReference>
<evidence type="ECO:0000256" key="7">
    <source>
        <dbReference type="HAMAP-Rule" id="MF_00382"/>
    </source>
</evidence>
<dbReference type="Proteomes" id="UP000182489">
    <property type="component" value="Unassembled WGS sequence"/>
</dbReference>
<evidence type="ECO:0000313" key="17">
    <source>
        <dbReference type="Proteomes" id="UP000182489"/>
    </source>
</evidence>
<dbReference type="FunFam" id="1.10.1900.20:FF:000001">
    <property type="entry name" value="50S ribosomal protein L20"/>
    <property type="match status" value="1"/>
</dbReference>
<reference evidence="14 18" key="4">
    <citation type="submission" date="2019-06" db="EMBL/GenBank/DDBJ databases">
        <title>Genome sequence of Janthinobacterium lividum UCD_MED1.</title>
        <authorList>
            <person name="De Leon M.E."/>
            <person name="Jospin G."/>
        </authorList>
    </citation>
    <scope>NUCLEOTIDE SEQUENCE [LARGE SCALE GENOMIC DNA]</scope>
    <source>
        <strain evidence="14 18">UCD_MED1</strain>
    </source>
</reference>
<dbReference type="PATRIC" id="fig|29581.24.peg.2692"/>
<dbReference type="Proteomes" id="UP000305681">
    <property type="component" value="Unassembled WGS sequence"/>
</dbReference>
<keyword evidence="5 7" id="KW-0687">Ribonucleoprotein</keyword>
<evidence type="ECO:0000256" key="3">
    <source>
        <dbReference type="ARBA" id="ARBA00022884"/>
    </source>
</evidence>
<proteinExistence type="inferred from homology"/>
<dbReference type="GO" id="GO:0000027">
    <property type="term" value="P:ribosomal large subunit assembly"/>
    <property type="evidence" value="ECO:0007669"/>
    <property type="project" value="UniProtKB-UniRule"/>
</dbReference>
<evidence type="ECO:0000313" key="10">
    <source>
        <dbReference type="EMBL" id="OFJ47259.1"/>
    </source>
</evidence>
<comment type="function">
    <text evidence="7 8">Binds directly to 23S ribosomal RNA and is necessary for the in vitro assembly process of the 50S ribosomal subunit. It is not involved in the protein synthesizing functions of that subunit.</text>
</comment>
<dbReference type="InterPro" id="IPR005813">
    <property type="entry name" value="Ribosomal_bL20"/>
</dbReference>
<gene>
    <name evidence="7 9" type="primary">rplT</name>
    <name evidence="11" type="ORF">AKG95_09925</name>
    <name evidence="10" type="ORF">BA896_015670</name>
    <name evidence="14" type="ORF">FHI69_04870</name>
    <name evidence="12" type="ORF">J3P46_19385</name>
    <name evidence="9" type="ORF">RB624_05715</name>
    <name evidence="13" type="ORF">SAMN03097694_1224</name>
</gene>
<keyword evidence="4 7" id="KW-0689">Ribosomal protein</keyword>
<dbReference type="eggNOG" id="COG0292">
    <property type="taxonomic scope" value="Bacteria"/>
</dbReference>
<dbReference type="EMBL" id="CP071520">
    <property type="protein sequence ID" value="QSX94864.1"/>
    <property type="molecule type" value="Genomic_DNA"/>
</dbReference>
<dbReference type="EMBL" id="JAVFKP010000001">
    <property type="protein sequence ID" value="MDQ4625387.1"/>
    <property type="molecule type" value="Genomic_DNA"/>
</dbReference>
<dbReference type="SUPFAM" id="SSF74731">
    <property type="entry name" value="Ribosomal protein L20"/>
    <property type="match status" value="1"/>
</dbReference>
<dbReference type="GO" id="GO:0003735">
    <property type="term" value="F:structural constituent of ribosome"/>
    <property type="evidence" value="ECO:0007669"/>
    <property type="project" value="InterPro"/>
</dbReference>
<keyword evidence="2 7" id="KW-0699">rRNA-binding</keyword>
<dbReference type="RefSeq" id="WP_010399214.1">
    <property type="nucleotide sequence ID" value="NZ_CBCRWJ010000004.1"/>
</dbReference>
<sequence length="119" mass="13654">MPRVKRGVTARARHKKILVQAKGYRGRRSRVYRVAKQAVMRAGQYAYRDRRNKKRVFRRLWIARINAASREHGVTYSVFMNGLKKANIELDRKVLADMAVMDKPAFAAIVNAVKAKIAA</sequence>
<dbReference type="Gene3D" id="6.10.160.10">
    <property type="match status" value="1"/>
</dbReference>
<reference evidence="10 15" key="2">
    <citation type="submission" date="2016-10" db="EMBL/GenBank/DDBJ databases">
        <title>Updated version of Genome Assembly of Janthinobacterium lividum ERGS5:01.</title>
        <authorList>
            <person name="Kumar R."/>
            <person name="Acharya V."/>
            <person name="Singh D."/>
        </authorList>
    </citation>
    <scope>NUCLEOTIDE SEQUENCE [LARGE SCALE GENOMIC DNA]</scope>
    <source>
        <strain evidence="10 15">ERGS5:01</strain>
    </source>
</reference>
<dbReference type="Pfam" id="PF00453">
    <property type="entry name" value="Ribosomal_L20"/>
    <property type="match status" value="1"/>
</dbReference>
<evidence type="ECO:0000313" key="11">
    <source>
        <dbReference type="EMBL" id="OHV97508.1"/>
    </source>
</evidence>